<gene>
    <name evidence="1" type="ORF">FUG_LOCUS509908</name>
</gene>
<proteinExistence type="predicted"/>
<sequence>MGPGFATITDFPTIKSLMWPLKMYIHQTLVPPMRLKALYPKAHKWQLSLSQSLSNFVIAVYEAYLWFCVEWRRVRGGQDTFSWNKVTRKTLSAAVCLWIFLPIGRVLKRRKAARVGS</sequence>
<name>A0A4E9EK47_GIBZA</name>
<evidence type="ECO:0000313" key="1">
    <source>
        <dbReference type="EMBL" id="VIO62974.1"/>
    </source>
</evidence>
<reference evidence="1" key="1">
    <citation type="submission" date="2019-04" db="EMBL/GenBank/DDBJ databases">
        <authorList>
            <person name="Melise S."/>
            <person name="Noan J."/>
            <person name="Okalmin O."/>
        </authorList>
    </citation>
    <scope>NUCLEOTIDE SEQUENCE</scope>
    <source>
        <strain evidence="1">FN9</strain>
    </source>
</reference>
<accession>A0A4E9EK47</accession>
<organism evidence="1">
    <name type="scientific">Gibberella zeae</name>
    <name type="common">Wheat head blight fungus</name>
    <name type="synonym">Fusarium graminearum</name>
    <dbReference type="NCBI Taxonomy" id="5518"/>
    <lineage>
        <taxon>Eukaryota</taxon>
        <taxon>Fungi</taxon>
        <taxon>Dikarya</taxon>
        <taxon>Ascomycota</taxon>
        <taxon>Pezizomycotina</taxon>
        <taxon>Sordariomycetes</taxon>
        <taxon>Hypocreomycetidae</taxon>
        <taxon>Hypocreales</taxon>
        <taxon>Nectriaceae</taxon>
        <taxon>Fusarium</taxon>
    </lineage>
</organism>
<protein>
    <submittedName>
        <fullName evidence="1">Uncharacterized protein</fullName>
    </submittedName>
</protein>
<dbReference type="AlphaFoldDB" id="A0A4E9EK47"/>
<dbReference type="EMBL" id="CAAKMV010000170">
    <property type="protein sequence ID" value="VIO62974.1"/>
    <property type="molecule type" value="Genomic_DNA"/>
</dbReference>